<proteinExistence type="predicted"/>
<accession>A0A9E5JU22</accession>
<evidence type="ECO:0000313" key="1">
    <source>
        <dbReference type="EMBL" id="NHF62458.1"/>
    </source>
</evidence>
<reference evidence="1 2" key="1">
    <citation type="submission" date="2020-03" db="EMBL/GenBank/DDBJ databases">
        <title>Chryseoglobus sp. isolated from a deep-sea seamount.</title>
        <authorList>
            <person name="Zhang D.-C."/>
        </authorList>
    </citation>
    <scope>NUCLEOTIDE SEQUENCE [LARGE SCALE GENOMIC DNA]</scope>
    <source>
        <strain evidence="1 2">KN1116</strain>
    </source>
</reference>
<dbReference type="InterPro" id="IPR019933">
    <property type="entry name" value="DivIVA_domain"/>
</dbReference>
<dbReference type="RefSeq" id="WP_152583190.1">
    <property type="nucleotide sequence ID" value="NZ_VIKT02000005.1"/>
</dbReference>
<gene>
    <name evidence="1" type="ORF">FK219_004250</name>
</gene>
<comment type="caution">
    <text evidence="1">The sequence shown here is derived from an EMBL/GenBank/DDBJ whole genome shotgun (WGS) entry which is preliminary data.</text>
</comment>
<dbReference type="EMBL" id="VIKT02000005">
    <property type="protein sequence ID" value="NHF62458.1"/>
    <property type="molecule type" value="Genomic_DNA"/>
</dbReference>
<dbReference type="AlphaFoldDB" id="A0A9E5JU22"/>
<sequence>MTSTFPAPRPGKPGYDIDEVEQFLEVARTAYGAAPGTDGSLTSDDIRHTAFRVRRRGGYSARHVDAALERLEEAFAARERERAIAELGQEAYDAESRTTAQDIIDRLARPEGRRFRRVNALSRGYRASDVDAFMDRVSRYFQEGAPLTVENVRTIAFRPAFRGYDETQVDLLLDTTIRLMLAVR</sequence>
<keyword evidence="2" id="KW-1185">Reference proteome</keyword>
<name>A0A9E5JU22_9MICO</name>
<dbReference type="NCBIfam" id="TIGR03543">
    <property type="entry name" value="divI1A_rptt_fam"/>
    <property type="match status" value="1"/>
</dbReference>
<organism evidence="1 2">
    <name type="scientific">Microcella pacifica</name>
    <dbReference type="NCBI Taxonomy" id="2591847"/>
    <lineage>
        <taxon>Bacteria</taxon>
        <taxon>Bacillati</taxon>
        <taxon>Actinomycetota</taxon>
        <taxon>Actinomycetes</taxon>
        <taxon>Micrococcales</taxon>
        <taxon>Microbacteriaceae</taxon>
        <taxon>Microcella</taxon>
    </lineage>
</organism>
<protein>
    <submittedName>
        <fullName evidence="1">DivIVA domain-containing protein</fullName>
    </submittedName>
</protein>
<dbReference type="InterPro" id="IPR019932">
    <property type="entry name" value="CHP03543"/>
</dbReference>
<evidence type="ECO:0000313" key="2">
    <source>
        <dbReference type="Proteomes" id="UP000818266"/>
    </source>
</evidence>
<dbReference type="Gene3D" id="6.10.250.660">
    <property type="match status" value="2"/>
</dbReference>
<dbReference type="Proteomes" id="UP000818266">
    <property type="component" value="Unassembled WGS sequence"/>
</dbReference>
<dbReference type="OrthoDB" id="3480096at2"/>
<dbReference type="NCBIfam" id="TIGR03544">
    <property type="entry name" value="DivI1A_domain"/>
    <property type="match status" value="3"/>
</dbReference>